<feature type="region of interest" description="Disordered" evidence="2">
    <location>
        <begin position="104"/>
        <end position="130"/>
    </location>
</feature>
<evidence type="ECO:0000313" key="4">
    <source>
        <dbReference type="EMBL" id="KAH0533475.1"/>
    </source>
</evidence>
<accession>A0A9P8KW39</accession>
<gene>
    <name evidence="4" type="ORF">FGG08_007723</name>
</gene>
<dbReference type="InterPro" id="IPR044068">
    <property type="entry name" value="CB"/>
</dbReference>
<organism evidence="4 5">
    <name type="scientific">Glutinoglossum americanum</name>
    <dbReference type="NCBI Taxonomy" id="1670608"/>
    <lineage>
        <taxon>Eukaryota</taxon>
        <taxon>Fungi</taxon>
        <taxon>Dikarya</taxon>
        <taxon>Ascomycota</taxon>
        <taxon>Pezizomycotina</taxon>
        <taxon>Geoglossomycetes</taxon>
        <taxon>Geoglossales</taxon>
        <taxon>Geoglossaceae</taxon>
        <taxon>Glutinoglossum</taxon>
    </lineage>
</organism>
<sequence>TAPLVEKYLVGSNPSPVIVANKLLTETATIQKAFKVEDVLLNVLHEPQQTPKEHLKRMPTKAFVHVRDTNRKPIRGLWQRGSRYYLQLRETGARSARRIPLDATNLTEAKQAAEGKRREAKEGQLPNRGRKPTFAEIADACLGVAATKNKTRTVREDGYRLKRWKAALGHVRVDLITTPMIAAWRDKRLLSGVSPRTVNLDLIALRAVFRKCLEDGLIARNPMAKLAKLKSASL</sequence>
<name>A0A9P8KW39_9PEZI</name>
<dbReference type="InterPro" id="IPR010998">
    <property type="entry name" value="Integrase_recombinase_N"/>
</dbReference>
<dbReference type="GO" id="GO:0003677">
    <property type="term" value="F:DNA binding"/>
    <property type="evidence" value="ECO:0007669"/>
    <property type="project" value="UniProtKB-KW"/>
</dbReference>
<dbReference type="Pfam" id="PF24624">
    <property type="entry name" value="Int_N"/>
    <property type="match status" value="1"/>
</dbReference>
<dbReference type="PROSITE" id="PS51900">
    <property type="entry name" value="CB"/>
    <property type="match status" value="1"/>
</dbReference>
<dbReference type="SUPFAM" id="SSF56349">
    <property type="entry name" value="DNA breaking-rejoining enzymes"/>
    <property type="match status" value="1"/>
</dbReference>
<dbReference type="InterPro" id="IPR011010">
    <property type="entry name" value="DNA_brk_join_enz"/>
</dbReference>
<evidence type="ECO:0000256" key="1">
    <source>
        <dbReference type="ARBA" id="ARBA00023125"/>
    </source>
</evidence>
<dbReference type="EMBL" id="JAGHQL010000558">
    <property type="protein sequence ID" value="KAH0533475.1"/>
    <property type="molecule type" value="Genomic_DNA"/>
</dbReference>
<proteinExistence type="predicted"/>
<reference evidence="4" key="1">
    <citation type="submission" date="2021-03" db="EMBL/GenBank/DDBJ databases">
        <title>Comparative genomics and phylogenomic investigation of the class Geoglossomycetes provide insights into ecological specialization and systematics.</title>
        <authorList>
            <person name="Melie T."/>
            <person name="Pirro S."/>
            <person name="Miller A.N."/>
            <person name="Quandt A."/>
        </authorList>
    </citation>
    <scope>NUCLEOTIDE SEQUENCE</scope>
    <source>
        <strain evidence="4">GBOQ0MN5Z8</strain>
    </source>
</reference>
<feature type="compositionally biased region" description="Basic and acidic residues" evidence="2">
    <location>
        <begin position="111"/>
        <end position="122"/>
    </location>
</feature>
<evidence type="ECO:0000313" key="5">
    <source>
        <dbReference type="Proteomes" id="UP000698800"/>
    </source>
</evidence>
<dbReference type="Proteomes" id="UP000698800">
    <property type="component" value="Unassembled WGS sequence"/>
</dbReference>
<dbReference type="InterPro" id="IPR057084">
    <property type="entry name" value="Int_N"/>
</dbReference>
<dbReference type="AlphaFoldDB" id="A0A9P8KW39"/>
<keyword evidence="1" id="KW-0238">DNA-binding</keyword>
<feature type="domain" description="Core-binding (CB)" evidence="3">
    <location>
        <begin position="132"/>
        <end position="213"/>
    </location>
</feature>
<protein>
    <recommendedName>
        <fullName evidence="3">Core-binding (CB) domain-containing protein</fullName>
    </recommendedName>
</protein>
<evidence type="ECO:0000259" key="3">
    <source>
        <dbReference type="PROSITE" id="PS51900"/>
    </source>
</evidence>
<dbReference type="Gene3D" id="1.10.150.130">
    <property type="match status" value="1"/>
</dbReference>
<evidence type="ECO:0000256" key="2">
    <source>
        <dbReference type="SAM" id="MobiDB-lite"/>
    </source>
</evidence>
<comment type="caution">
    <text evidence="4">The sequence shown here is derived from an EMBL/GenBank/DDBJ whole genome shotgun (WGS) entry which is preliminary data.</text>
</comment>
<feature type="non-terminal residue" evidence="4">
    <location>
        <position position="1"/>
    </location>
</feature>
<keyword evidence="5" id="KW-1185">Reference proteome</keyword>